<dbReference type="EMBL" id="BLXT01003778">
    <property type="protein sequence ID" value="GFO06580.1"/>
    <property type="molecule type" value="Genomic_DNA"/>
</dbReference>
<gene>
    <name evidence="1" type="ORF">PoB_003308500</name>
</gene>
<protein>
    <submittedName>
        <fullName evidence="1">Craniofacial development protein 2-like</fullName>
    </submittedName>
</protein>
<accession>A0AAV4AEH8</accession>
<proteinExistence type="predicted"/>
<evidence type="ECO:0000313" key="2">
    <source>
        <dbReference type="Proteomes" id="UP000735302"/>
    </source>
</evidence>
<dbReference type="Gene3D" id="3.60.10.10">
    <property type="entry name" value="Endonuclease/exonuclease/phosphatase"/>
    <property type="match status" value="1"/>
</dbReference>
<dbReference type="AlphaFoldDB" id="A0AAV4AEH8"/>
<keyword evidence="2" id="KW-1185">Reference proteome</keyword>
<dbReference type="SUPFAM" id="SSF56219">
    <property type="entry name" value="DNase I-like"/>
    <property type="match status" value="1"/>
</dbReference>
<sequence length="150" mass="17042">MKLGSKTLLMGYTLVSYSMQQRQKSLKSCLPISDRVDVDKLVAKRLNQGIIQVYALTSDCEDVEIEKLYEEIEKPKGYLKSQDVLIIMGDFNAKVGHERVEDVVGPIGIETVNERGTRLIEWCLINDLHPHSKTIAKRRKDIQITAGNRL</sequence>
<reference evidence="1 2" key="1">
    <citation type="journal article" date="2021" name="Elife">
        <title>Chloroplast acquisition without the gene transfer in kleptoplastic sea slugs, Plakobranchus ocellatus.</title>
        <authorList>
            <person name="Maeda T."/>
            <person name="Takahashi S."/>
            <person name="Yoshida T."/>
            <person name="Shimamura S."/>
            <person name="Takaki Y."/>
            <person name="Nagai Y."/>
            <person name="Toyoda A."/>
            <person name="Suzuki Y."/>
            <person name="Arimoto A."/>
            <person name="Ishii H."/>
            <person name="Satoh N."/>
            <person name="Nishiyama T."/>
            <person name="Hasebe M."/>
            <person name="Maruyama T."/>
            <person name="Minagawa J."/>
            <person name="Obokata J."/>
            <person name="Shigenobu S."/>
        </authorList>
    </citation>
    <scope>NUCLEOTIDE SEQUENCE [LARGE SCALE GENOMIC DNA]</scope>
</reference>
<dbReference type="InterPro" id="IPR036691">
    <property type="entry name" value="Endo/exonu/phosph_ase_sf"/>
</dbReference>
<organism evidence="1 2">
    <name type="scientific">Plakobranchus ocellatus</name>
    <dbReference type="NCBI Taxonomy" id="259542"/>
    <lineage>
        <taxon>Eukaryota</taxon>
        <taxon>Metazoa</taxon>
        <taxon>Spiralia</taxon>
        <taxon>Lophotrochozoa</taxon>
        <taxon>Mollusca</taxon>
        <taxon>Gastropoda</taxon>
        <taxon>Heterobranchia</taxon>
        <taxon>Euthyneura</taxon>
        <taxon>Panpulmonata</taxon>
        <taxon>Sacoglossa</taxon>
        <taxon>Placobranchoidea</taxon>
        <taxon>Plakobranchidae</taxon>
        <taxon>Plakobranchus</taxon>
    </lineage>
</organism>
<comment type="caution">
    <text evidence="1">The sequence shown here is derived from an EMBL/GenBank/DDBJ whole genome shotgun (WGS) entry which is preliminary data.</text>
</comment>
<name>A0AAV4AEH8_9GAST</name>
<evidence type="ECO:0000313" key="1">
    <source>
        <dbReference type="EMBL" id="GFO06580.1"/>
    </source>
</evidence>
<dbReference type="Proteomes" id="UP000735302">
    <property type="component" value="Unassembled WGS sequence"/>
</dbReference>